<dbReference type="Gene3D" id="3.30.70.920">
    <property type="match status" value="1"/>
</dbReference>
<evidence type="ECO:0000259" key="4">
    <source>
        <dbReference type="PROSITE" id="PS50956"/>
    </source>
</evidence>
<gene>
    <name evidence="5" type="ORF">GCM10007096_06090</name>
</gene>
<sequence>MSLELGLIFTWFDLFDNSGKGRVMKVEQIDIDLLDLLEKNGRMPLDMIAKTLDISIEEVEKRMENLENHHAILGYSAIANWSKVLDYEGVNAMIDVKVTPTRGVGFDKIAERIYRFPEVKAVYLMSGAYDLSVSIQGKTMSEIGLFVSEKLSTLDSVISTTTHFILKKYKHDGVIFNPDDDDKRIVVSP</sequence>
<dbReference type="EMBL" id="BMFV01000003">
    <property type="protein sequence ID" value="GGH76128.1"/>
    <property type="molecule type" value="Genomic_DNA"/>
</dbReference>
<dbReference type="SUPFAM" id="SSF46785">
    <property type="entry name" value="Winged helix' DNA-binding domain"/>
    <property type="match status" value="1"/>
</dbReference>
<dbReference type="Gene3D" id="1.10.10.10">
    <property type="entry name" value="Winged helix-like DNA-binding domain superfamily/Winged helix DNA-binding domain"/>
    <property type="match status" value="1"/>
</dbReference>
<dbReference type="SUPFAM" id="SSF54909">
    <property type="entry name" value="Dimeric alpha+beta barrel"/>
    <property type="match status" value="1"/>
</dbReference>
<keyword evidence="3" id="KW-0804">Transcription</keyword>
<keyword evidence="6" id="KW-1185">Reference proteome</keyword>
<reference evidence="5" key="2">
    <citation type="submission" date="2020-09" db="EMBL/GenBank/DDBJ databases">
        <authorList>
            <person name="Sun Q."/>
            <person name="Zhou Y."/>
        </authorList>
    </citation>
    <scope>NUCLEOTIDE SEQUENCE</scope>
    <source>
        <strain evidence="5">CGMCC 1.12777</strain>
    </source>
</reference>
<evidence type="ECO:0000256" key="3">
    <source>
        <dbReference type="ARBA" id="ARBA00023163"/>
    </source>
</evidence>
<dbReference type="InterPro" id="IPR011008">
    <property type="entry name" value="Dimeric_a/b-barrel"/>
</dbReference>
<reference evidence="5" key="1">
    <citation type="journal article" date="2014" name="Int. J. Syst. Evol. Microbiol.">
        <title>Complete genome sequence of Corynebacterium casei LMG S-19264T (=DSM 44701T), isolated from a smear-ripened cheese.</title>
        <authorList>
            <consortium name="US DOE Joint Genome Institute (JGI-PGF)"/>
            <person name="Walter F."/>
            <person name="Albersmeier A."/>
            <person name="Kalinowski J."/>
            <person name="Ruckert C."/>
        </authorList>
    </citation>
    <scope>NUCLEOTIDE SEQUENCE</scope>
    <source>
        <strain evidence="5">CGMCC 1.12777</strain>
    </source>
</reference>
<dbReference type="InterPro" id="IPR036388">
    <property type="entry name" value="WH-like_DNA-bd_sf"/>
</dbReference>
<dbReference type="InterPro" id="IPR019888">
    <property type="entry name" value="Tscrpt_reg_AsnC-like"/>
</dbReference>
<dbReference type="InterPro" id="IPR036390">
    <property type="entry name" value="WH_DNA-bd_sf"/>
</dbReference>
<dbReference type="InterPro" id="IPR050684">
    <property type="entry name" value="HTH-Siroheme_Decarb"/>
</dbReference>
<dbReference type="SMART" id="SM00344">
    <property type="entry name" value="HTH_ASNC"/>
    <property type="match status" value="1"/>
</dbReference>
<dbReference type="Proteomes" id="UP000656813">
    <property type="component" value="Unassembled WGS sequence"/>
</dbReference>
<organism evidence="5 6">
    <name type="scientific">Pullulanibacillus pueri</name>
    <dbReference type="NCBI Taxonomy" id="1437324"/>
    <lineage>
        <taxon>Bacteria</taxon>
        <taxon>Bacillati</taxon>
        <taxon>Bacillota</taxon>
        <taxon>Bacilli</taxon>
        <taxon>Bacillales</taxon>
        <taxon>Sporolactobacillaceae</taxon>
        <taxon>Pullulanibacillus</taxon>
    </lineage>
</organism>
<dbReference type="PANTHER" id="PTHR43413:SF7">
    <property type="entry name" value="HTH-TYPE TRANSCRIPTIONAL REGULATOR PTR2"/>
    <property type="match status" value="1"/>
</dbReference>
<dbReference type="PROSITE" id="PS50956">
    <property type="entry name" value="HTH_ASNC_2"/>
    <property type="match status" value="1"/>
</dbReference>
<evidence type="ECO:0000313" key="5">
    <source>
        <dbReference type="EMBL" id="GGH76128.1"/>
    </source>
</evidence>
<accession>A0A8J2ZSZ7</accession>
<protein>
    <submittedName>
        <fullName evidence="5">AsnC family transcriptional regulator</fullName>
    </submittedName>
</protein>
<dbReference type="InterPro" id="IPR000485">
    <property type="entry name" value="AsnC-type_HTH_dom"/>
</dbReference>
<name>A0A8J2ZSZ7_9BACL</name>
<dbReference type="Pfam" id="PF01037">
    <property type="entry name" value="AsnC_trans_reg"/>
    <property type="match status" value="1"/>
</dbReference>
<dbReference type="Pfam" id="PF13404">
    <property type="entry name" value="HTH_AsnC-type"/>
    <property type="match status" value="1"/>
</dbReference>
<evidence type="ECO:0000313" key="6">
    <source>
        <dbReference type="Proteomes" id="UP000656813"/>
    </source>
</evidence>
<keyword evidence="1" id="KW-0805">Transcription regulation</keyword>
<feature type="domain" description="HTH asnC-type" evidence="4">
    <location>
        <begin position="26"/>
        <end position="91"/>
    </location>
</feature>
<evidence type="ECO:0000256" key="2">
    <source>
        <dbReference type="ARBA" id="ARBA00023125"/>
    </source>
</evidence>
<keyword evidence="2" id="KW-0238">DNA-binding</keyword>
<dbReference type="InterPro" id="IPR019887">
    <property type="entry name" value="Tscrpt_reg_AsnC/Lrp_C"/>
</dbReference>
<dbReference type="GO" id="GO:0043565">
    <property type="term" value="F:sequence-specific DNA binding"/>
    <property type="evidence" value="ECO:0007669"/>
    <property type="project" value="InterPro"/>
</dbReference>
<evidence type="ECO:0000256" key="1">
    <source>
        <dbReference type="ARBA" id="ARBA00023015"/>
    </source>
</evidence>
<proteinExistence type="predicted"/>
<dbReference type="AlphaFoldDB" id="A0A8J2ZSZ7"/>
<dbReference type="PANTHER" id="PTHR43413">
    <property type="entry name" value="TRANSCRIPTIONAL REGULATOR, ASNC FAMILY"/>
    <property type="match status" value="1"/>
</dbReference>
<comment type="caution">
    <text evidence="5">The sequence shown here is derived from an EMBL/GenBank/DDBJ whole genome shotgun (WGS) entry which is preliminary data.</text>
</comment>